<gene>
    <name evidence="2" type="ORF">LMKDKBCB_01671</name>
</gene>
<protein>
    <submittedName>
        <fullName evidence="2">Uncharacterized protein</fullName>
    </submittedName>
</protein>
<feature type="region of interest" description="Disordered" evidence="1">
    <location>
        <begin position="63"/>
        <end position="82"/>
    </location>
</feature>
<sequence>MRPIVYNGVDLSGVCSAEVIEKVALPVEAETLAVPRRAGALLVAGRLSPRLVRARLFMDTRPRLQDDVRRQGRRSGAATSRR</sequence>
<dbReference type="Proteomes" id="UP000330807">
    <property type="component" value="Unassembled WGS sequence"/>
</dbReference>
<reference evidence="2 3" key="1">
    <citation type="submission" date="2019-10" db="EMBL/GenBank/DDBJ databases">
        <authorList>
            <person name="Wolf R A."/>
        </authorList>
    </citation>
    <scope>NUCLEOTIDE SEQUENCE [LARGE SCALE GENOMIC DNA]</scope>
    <source>
        <strain evidence="2">Collinsella_aerofaciens_AK_138A</strain>
    </source>
</reference>
<accession>A0A5K1IYY5</accession>
<proteinExistence type="predicted"/>
<dbReference type="EMBL" id="CABWIH010000033">
    <property type="protein sequence ID" value="VWL94177.1"/>
    <property type="molecule type" value="Genomic_DNA"/>
</dbReference>
<dbReference type="RefSeq" id="WP_117862600.1">
    <property type="nucleotide sequence ID" value="NZ_CABWIH010000033.1"/>
</dbReference>
<dbReference type="AlphaFoldDB" id="A0A5K1IYY5"/>
<name>A0A5K1IYY5_9ACTN</name>
<evidence type="ECO:0000313" key="3">
    <source>
        <dbReference type="Proteomes" id="UP000330807"/>
    </source>
</evidence>
<evidence type="ECO:0000313" key="2">
    <source>
        <dbReference type="EMBL" id="VWL94177.1"/>
    </source>
</evidence>
<evidence type="ECO:0000256" key="1">
    <source>
        <dbReference type="SAM" id="MobiDB-lite"/>
    </source>
</evidence>
<organism evidence="2 3">
    <name type="scientific">Collinsella aerofaciens</name>
    <dbReference type="NCBI Taxonomy" id="74426"/>
    <lineage>
        <taxon>Bacteria</taxon>
        <taxon>Bacillati</taxon>
        <taxon>Actinomycetota</taxon>
        <taxon>Coriobacteriia</taxon>
        <taxon>Coriobacteriales</taxon>
        <taxon>Coriobacteriaceae</taxon>
        <taxon>Collinsella</taxon>
    </lineage>
</organism>